<reference evidence="15 16" key="1">
    <citation type="submission" date="2010-08" db="EMBL/GenBank/DDBJ databases">
        <authorList>
            <person name="Weinstock G."/>
            <person name="Sodergren E."/>
            <person name="Clifton S."/>
            <person name="Fulton L."/>
            <person name="Fulton B."/>
            <person name="Courtney L."/>
            <person name="Fronick C."/>
            <person name="Harrison M."/>
            <person name="Strong C."/>
            <person name="Farmer C."/>
            <person name="Delahaunty K."/>
            <person name="Markovic C."/>
            <person name="Hall O."/>
            <person name="Minx P."/>
            <person name="Tomlinson C."/>
            <person name="Mitreva M."/>
            <person name="Hou S."/>
            <person name="Chen J."/>
            <person name="Wollam A."/>
            <person name="Pepin K.H."/>
            <person name="Johnson M."/>
            <person name="Bhonagiri V."/>
            <person name="Zhang X."/>
            <person name="Suruliraj S."/>
            <person name="Warren W."/>
            <person name="Chinwalla A."/>
            <person name="Mardis E.R."/>
            <person name="Wilson R.K."/>
        </authorList>
    </citation>
    <scope>NUCLEOTIDE SEQUENCE [LARGE SCALE GENOMIC DNA]</scope>
    <source>
        <strain evidence="15 16">F0359</strain>
    </source>
</reference>
<dbReference type="PROSITE" id="PS50887">
    <property type="entry name" value="GGDEF"/>
    <property type="match status" value="1"/>
</dbReference>
<dbReference type="Pfam" id="PF22335">
    <property type="entry name" value="Cas10-Cmr2_palm2"/>
    <property type="match status" value="1"/>
</dbReference>
<sequence>MDQLEARLQKAALLHDIGKVYQRSGLGQGTHSEAGVAFLKPYYENDDSLVLRAVKYHHADMAKRLTKDDDLAYIVYEADNIAAGTDRREMQDSGSSGFDRRASLESVFNVFGANESSENTAYYLRGLMKDKDMLYPQPKTDIQAPASMYKEIIEDLKRNFERRKPDDMEVNEMLQVLEATLSYIPSSTATNQPADISLYEHVKLTAAFAAAMYRWFKAEGIEDYKSYCFGGKNEDCREKAMYLLVSGDISGIQKFIYTIPSKGALKNLRGRSFYLEILTEHVVDELLTMTGLSRANLLYTGGGHFYLLMPNTKEVVSQLQQFENLLNAWFLKHFGNRLYIAFGWSEFSANEIMSKGTGIGNVYRRVGKILSEWKLQRYSKEQLEDMFDWGSELNSVGDGMRECNVCHTSANPDLLRPYVLGDDGTLACDTCNALAQLGQDILNKDVFIITSTAEGGIGLPGFGEGRYLEAVTPAEAEQRDDLVRAYVKNKVWTGEKMATRLWVGDYSVRKDDGSGCLEFSELAELSGGGKEKAGIERIGVLRADVDNLGAAFVAGISREFATVTRTAVLSHQLSVFFKRYINELCEGNVNGINEKEYSQFSLFSREKDKKRDVHIVYSGGDDMFIVGAWDDLIELAVDIRRAFRRFTNDKLTFSAGIGLFKSAFPISQMARIAGELESYSKKNTGKNSITLFGASADDGPYSSPIAYKWDDFTEKVCGQKLRLLQSCFYFDEKKPEENKLFIGKGGLYRIMQLMADCETKRINIARIAYTLGRMEPKDRKRMTAYNEVRDNIYKWSLNGSDRSELITAIQLLIYSLRA</sequence>
<dbReference type="Gene3D" id="3.30.70.270">
    <property type="match status" value="1"/>
</dbReference>
<organism evidence="15 16">
    <name type="scientific">Megasphaera micronuciformis F0359</name>
    <dbReference type="NCBI Taxonomy" id="706434"/>
    <lineage>
        <taxon>Bacteria</taxon>
        <taxon>Bacillati</taxon>
        <taxon>Bacillota</taxon>
        <taxon>Negativicutes</taxon>
        <taxon>Veillonellales</taxon>
        <taxon>Veillonellaceae</taxon>
        <taxon>Megasphaera</taxon>
    </lineage>
</organism>
<feature type="domain" description="HD" evidence="14">
    <location>
        <begin position="1"/>
        <end position="84"/>
    </location>
</feature>
<dbReference type="SUPFAM" id="SSF109604">
    <property type="entry name" value="HD-domain/PDEase-like"/>
    <property type="match status" value="1"/>
</dbReference>
<name>E2ZE69_9FIRM</name>
<dbReference type="OrthoDB" id="9768769at2"/>
<dbReference type="GO" id="GO:0004527">
    <property type="term" value="F:exonuclease activity"/>
    <property type="evidence" value="ECO:0007669"/>
    <property type="project" value="UniProtKB-KW"/>
</dbReference>
<dbReference type="InterPro" id="IPR054767">
    <property type="entry name" value="Cas10-Cmr2_palm2"/>
</dbReference>
<dbReference type="PANTHER" id="PTHR36528:SF1">
    <property type="entry name" value="CRISPR SYSTEM SINGLE-STRAND-SPECIFIC DEOXYRIBONUCLEASE CAS10_CSM1 (SUBTYPE III-A)"/>
    <property type="match status" value="1"/>
</dbReference>
<dbReference type="InterPro" id="IPR041062">
    <property type="entry name" value="Csm1_B"/>
</dbReference>
<evidence type="ECO:0000259" key="13">
    <source>
        <dbReference type="PROSITE" id="PS50887"/>
    </source>
</evidence>
<evidence type="ECO:0000256" key="11">
    <source>
        <dbReference type="ARBA" id="ARBA00023118"/>
    </source>
</evidence>
<dbReference type="PROSITE" id="PS51831">
    <property type="entry name" value="HD"/>
    <property type="match status" value="1"/>
</dbReference>
<keyword evidence="8" id="KW-0378">Hydrolase</keyword>
<feature type="domain" description="GGDEF" evidence="13">
    <location>
        <begin position="536"/>
        <end position="694"/>
    </location>
</feature>
<keyword evidence="4" id="KW-0808">Transferase</keyword>
<evidence type="ECO:0000256" key="10">
    <source>
        <dbReference type="ARBA" id="ARBA00022840"/>
    </source>
</evidence>
<gene>
    <name evidence="15" type="primary">csm1</name>
    <name evidence="15" type="ORF">HMPREF9429_01771</name>
</gene>
<dbReference type="InterPro" id="IPR043128">
    <property type="entry name" value="Rev_trsase/Diguanyl_cyclase"/>
</dbReference>
<dbReference type="EMBL" id="AECS01000049">
    <property type="protein sequence ID" value="EFQ03343.1"/>
    <property type="molecule type" value="Genomic_DNA"/>
</dbReference>
<evidence type="ECO:0000313" key="15">
    <source>
        <dbReference type="EMBL" id="EFQ03343.1"/>
    </source>
</evidence>
<evidence type="ECO:0000256" key="1">
    <source>
        <dbReference type="ARBA" id="ARBA00001968"/>
    </source>
</evidence>
<dbReference type="AlphaFoldDB" id="E2ZE69"/>
<evidence type="ECO:0000256" key="6">
    <source>
        <dbReference type="ARBA" id="ARBA00022741"/>
    </source>
</evidence>
<dbReference type="InterPro" id="IPR048693">
    <property type="entry name" value="Cmr2-like_C"/>
</dbReference>
<evidence type="ECO:0000256" key="7">
    <source>
        <dbReference type="ARBA" id="ARBA00022759"/>
    </source>
</evidence>
<dbReference type="HOGENOM" id="CLU_017487_1_0_9"/>
<keyword evidence="7" id="KW-0255">Endonuclease</keyword>
<evidence type="ECO:0000256" key="12">
    <source>
        <dbReference type="ARBA" id="ARBA00032922"/>
    </source>
</evidence>
<dbReference type="STRING" id="706434.HMPREF9429_01771"/>
<dbReference type="Gene3D" id="1.10.3210.10">
    <property type="entry name" value="Hypothetical protein af1432"/>
    <property type="match status" value="1"/>
</dbReference>
<evidence type="ECO:0000256" key="2">
    <source>
        <dbReference type="ARBA" id="ARBA00005700"/>
    </source>
</evidence>
<dbReference type="GO" id="GO:0051607">
    <property type="term" value="P:defense response to virus"/>
    <property type="evidence" value="ECO:0007669"/>
    <property type="project" value="UniProtKB-KW"/>
</dbReference>
<dbReference type="GO" id="GO:0016740">
    <property type="term" value="F:transferase activity"/>
    <property type="evidence" value="ECO:0007669"/>
    <property type="project" value="UniProtKB-KW"/>
</dbReference>
<dbReference type="Pfam" id="PF20824">
    <property type="entry name" value="Cmr2_hel_dom2"/>
    <property type="match status" value="1"/>
</dbReference>
<evidence type="ECO:0000259" key="14">
    <source>
        <dbReference type="PROSITE" id="PS51831"/>
    </source>
</evidence>
<evidence type="ECO:0000256" key="4">
    <source>
        <dbReference type="ARBA" id="ARBA00022679"/>
    </source>
</evidence>
<proteinExistence type="inferred from homology"/>
<protein>
    <recommendedName>
        <fullName evidence="3">CRISPR system single-strand-specific deoxyribonuclease Cas10/Csm1 (subtype III-A)</fullName>
    </recommendedName>
    <alternativeName>
        <fullName evidence="12">Cyclic oligoadenylate synthase</fullName>
    </alternativeName>
</protein>
<dbReference type="CDD" id="cd09680">
    <property type="entry name" value="Cas10_III"/>
    <property type="match status" value="1"/>
</dbReference>
<dbReference type="RefSeq" id="WP_006943178.1">
    <property type="nucleotide sequence ID" value="NZ_GL538212.1"/>
</dbReference>
<comment type="similarity">
    <text evidence="2">Belongs to the CRISPR-associated Cas10/Csm1 family.</text>
</comment>
<dbReference type="Pfam" id="PF01966">
    <property type="entry name" value="HD"/>
    <property type="match status" value="1"/>
</dbReference>
<evidence type="ECO:0000256" key="8">
    <source>
        <dbReference type="ARBA" id="ARBA00022801"/>
    </source>
</evidence>
<dbReference type="Proteomes" id="UP000003195">
    <property type="component" value="Unassembled WGS sequence"/>
</dbReference>
<keyword evidence="10" id="KW-0067">ATP-binding</keyword>
<accession>E2ZE69</accession>
<dbReference type="Pfam" id="PF18211">
    <property type="entry name" value="Csm1_B"/>
    <property type="match status" value="1"/>
</dbReference>
<keyword evidence="6" id="KW-0547">Nucleotide-binding</keyword>
<comment type="caution">
    <text evidence="15">The sequence shown here is derived from an EMBL/GenBank/DDBJ whole genome shotgun (WGS) entry which is preliminary data.</text>
</comment>
<evidence type="ECO:0000256" key="5">
    <source>
        <dbReference type="ARBA" id="ARBA00022722"/>
    </source>
</evidence>
<evidence type="ECO:0000313" key="16">
    <source>
        <dbReference type="Proteomes" id="UP000003195"/>
    </source>
</evidence>
<dbReference type="GO" id="GO:0005524">
    <property type="term" value="F:ATP binding"/>
    <property type="evidence" value="ECO:0007669"/>
    <property type="project" value="UniProtKB-KW"/>
</dbReference>
<keyword evidence="16" id="KW-1185">Reference proteome</keyword>
<keyword evidence="11" id="KW-0051">Antiviral defense</keyword>
<dbReference type="NCBIfam" id="TIGR02578">
    <property type="entry name" value="cas_TM1811_Csm1"/>
    <property type="match status" value="1"/>
</dbReference>
<keyword evidence="9" id="KW-0269">Exonuclease</keyword>
<keyword evidence="5" id="KW-0540">Nuclease</keyword>
<evidence type="ECO:0000256" key="3">
    <source>
        <dbReference type="ARBA" id="ARBA00014333"/>
    </source>
</evidence>
<comment type="cofactor">
    <cofactor evidence="1">
        <name>a divalent metal cation</name>
        <dbReference type="ChEBI" id="CHEBI:60240"/>
    </cofactor>
</comment>
<dbReference type="InterPro" id="IPR006674">
    <property type="entry name" value="HD_domain"/>
</dbReference>
<dbReference type="GO" id="GO:0004519">
    <property type="term" value="F:endonuclease activity"/>
    <property type="evidence" value="ECO:0007669"/>
    <property type="project" value="UniProtKB-KW"/>
</dbReference>
<dbReference type="eggNOG" id="COG1353">
    <property type="taxonomic scope" value="Bacteria"/>
</dbReference>
<dbReference type="InterPro" id="IPR000160">
    <property type="entry name" value="GGDEF_dom"/>
</dbReference>
<dbReference type="InterPro" id="IPR052117">
    <property type="entry name" value="Cas10/Csm1_subtype-III-A"/>
</dbReference>
<dbReference type="InterPro" id="IPR013408">
    <property type="entry name" value="Cas10/Csm1"/>
</dbReference>
<dbReference type="PANTHER" id="PTHR36528">
    <property type="entry name" value="CRISPR SYSTEM SINGLE-STRAND-SPECIFIC DEOXYRIBONUCLEASE CAS10/CSM1 (SUBTYPE III-A)"/>
    <property type="match status" value="1"/>
</dbReference>
<evidence type="ECO:0000256" key="9">
    <source>
        <dbReference type="ARBA" id="ARBA00022839"/>
    </source>
</evidence>